<sequence length="106" mass="10871">MVAHDPDDACVEALGKRLDERAHAVVGVGFAEVGEVAGEDQGVGTHAGRVDGLDRSGQVRLGVDAVVERSTSRPKVGVAQVQQHMLGARVLGVTHLVPLGPSGTTS</sequence>
<protein>
    <submittedName>
        <fullName evidence="1">Uncharacterized protein</fullName>
    </submittedName>
</protein>
<organism evidence="1 2">
    <name type="scientific">Microbacterium trichothecenolyticum</name>
    <name type="common">Aureobacterium trichothecenolyticum</name>
    <dbReference type="NCBI Taxonomy" id="69370"/>
    <lineage>
        <taxon>Bacteria</taxon>
        <taxon>Bacillati</taxon>
        <taxon>Actinomycetota</taxon>
        <taxon>Actinomycetes</taxon>
        <taxon>Micrococcales</taxon>
        <taxon>Microbacteriaceae</taxon>
        <taxon>Microbacterium</taxon>
    </lineage>
</organism>
<gene>
    <name evidence="1" type="ORF">QE412_000214</name>
</gene>
<accession>A0ABU0TPN8</accession>
<reference evidence="1 2" key="1">
    <citation type="submission" date="2023-07" db="EMBL/GenBank/DDBJ databases">
        <title>Functional and genomic diversity of the sorghum phyllosphere microbiome.</title>
        <authorList>
            <person name="Shade A."/>
        </authorList>
    </citation>
    <scope>NUCLEOTIDE SEQUENCE [LARGE SCALE GENOMIC DNA]</scope>
    <source>
        <strain evidence="1 2">SORGH_AS_1207</strain>
    </source>
</reference>
<name>A0ABU0TPN8_MICTR</name>
<dbReference type="Proteomes" id="UP001226691">
    <property type="component" value="Unassembled WGS sequence"/>
</dbReference>
<evidence type="ECO:0000313" key="2">
    <source>
        <dbReference type="Proteomes" id="UP001226691"/>
    </source>
</evidence>
<proteinExistence type="predicted"/>
<dbReference type="EMBL" id="JAUTBF010000001">
    <property type="protein sequence ID" value="MDQ1121641.1"/>
    <property type="molecule type" value="Genomic_DNA"/>
</dbReference>
<keyword evidence="2" id="KW-1185">Reference proteome</keyword>
<evidence type="ECO:0000313" key="1">
    <source>
        <dbReference type="EMBL" id="MDQ1121641.1"/>
    </source>
</evidence>
<comment type="caution">
    <text evidence="1">The sequence shown here is derived from an EMBL/GenBank/DDBJ whole genome shotgun (WGS) entry which is preliminary data.</text>
</comment>